<feature type="domain" description="DNA polymerase III delta N-terminal" evidence="9">
    <location>
        <begin position="3"/>
        <end position="117"/>
    </location>
</feature>
<dbReference type="Gene3D" id="1.10.8.60">
    <property type="match status" value="1"/>
</dbReference>
<evidence type="ECO:0000313" key="12">
    <source>
        <dbReference type="Proteomes" id="UP000034852"/>
    </source>
</evidence>
<keyword evidence="4" id="KW-0548">Nucleotidyltransferase</keyword>
<dbReference type="NCBIfam" id="TIGR01128">
    <property type="entry name" value="holA"/>
    <property type="match status" value="1"/>
</dbReference>
<organism evidence="11 12">
    <name type="scientific">candidate division WS6 bacterium GW2011_GWA2_37_6</name>
    <dbReference type="NCBI Taxonomy" id="1619087"/>
    <lineage>
        <taxon>Bacteria</taxon>
        <taxon>Candidatus Dojkabacteria</taxon>
    </lineage>
</organism>
<dbReference type="GO" id="GO:0003677">
    <property type="term" value="F:DNA binding"/>
    <property type="evidence" value="ECO:0007669"/>
    <property type="project" value="InterPro"/>
</dbReference>
<dbReference type="EMBL" id="LBTH01000039">
    <property type="protein sequence ID" value="KKQ35006.1"/>
    <property type="molecule type" value="Genomic_DNA"/>
</dbReference>
<dbReference type="InterPro" id="IPR010372">
    <property type="entry name" value="DNA_pol3_delta_N"/>
</dbReference>
<dbReference type="Pfam" id="PF06144">
    <property type="entry name" value="DNA_pol3_delta"/>
    <property type="match status" value="1"/>
</dbReference>
<dbReference type="InterPro" id="IPR027417">
    <property type="entry name" value="P-loop_NTPase"/>
</dbReference>
<keyword evidence="6" id="KW-0239">DNA-directed DNA polymerase</keyword>
<accession>A0A0G0K2Y7</accession>
<evidence type="ECO:0000256" key="4">
    <source>
        <dbReference type="ARBA" id="ARBA00022695"/>
    </source>
</evidence>
<dbReference type="Gene3D" id="3.40.50.300">
    <property type="entry name" value="P-loop containing nucleotide triphosphate hydrolases"/>
    <property type="match status" value="1"/>
</dbReference>
<dbReference type="SUPFAM" id="SSF52540">
    <property type="entry name" value="P-loop containing nucleoside triphosphate hydrolases"/>
    <property type="match status" value="1"/>
</dbReference>
<dbReference type="InterPro" id="IPR008921">
    <property type="entry name" value="DNA_pol3_clamp-load_cplx_C"/>
</dbReference>
<comment type="caution">
    <text evidence="11">The sequence shown here is derived from an EMBL/GenBank/DDBJ whole genome shotgun (WGS) entry which is preliminary data.</text>
</comment>
<evidence type="ECO:0000256" key="8">
    <source>
        <dbReference type="ARBA" id="ARBA00049244"/>
    </source>
</evidence>
<dbReference type="PANTHER" id="PTHR34388:SF1">
    <property type="entry name" value="DNA POLYMERASE III SUBUNIT DELTA"/>
    <property type="match status" value="1"/>
</dbReference>
<sequence>MIYLIGGENTFKSRKCLEEILSGYSKKGITIKSAHISEQNEFDGALNGFGNIGLFETKQLLLIKAFDEAKKDVQEKLLTFLEELGADQEVVIYSRTKFDKRSRLFKYIKAKGKVMEFAHLKGRELENWLNELIKTHDLHLNRQILYELIIRSGEDQDILEKEVLKLKALDSEGVKIDKKVIEQVLVDTLSADVWDLVDSLSKDKTRSFMLLEHLLKTAEYEQIMGLLASQVRLLYLCALAKNRDQVISFGVHPFVASKIFSSSVKLNLTRIKKIYQKMVGIEIAVRKSKIDKRLALDLLILAF</sequence>
<evidence type="ECO:0000256" key="1">
    <source>
        <dbReference type="ARBA" id="ARBA00012417"/>
    </source>
</evidence>
<comment type="similarity">
    <text evidence="7">Belongs to the DNA polymerase HolA subunit family.</text>
</comment>
<dbReference type="InterPro" id="IPR005790">
    <property type="entry name" value="DNA_polIII_delta"/>
</dbReference>
<keyword evidence="3" id="KW-0808">Transferase</keyword>
<evidence type="ECO:0000256" key="5">
    <source>
        <dbReference type="ARBA" id="ARBA00022705"/>
    </source>
</evidence>
<name>A0A0G0K2Y7_9BACT</name>
<evidence type="ECO:0000256" key="6">
    <source>
        <dbReference type="ARBA" id="ARBA00022932"/>
    </source>
</evidence>
<dbReference type="GO" id="GO:0009360">
    <property type="term" value="C:DNA polymerase III complex"/>
    <property type="evidence" value="ECO:0007669"/>
    <property type="project" value="InterPro"/>
</dbReference>
<dbReference type="InterPro" id="IPR048466">
    <property type="entry name" value="DNA_pol3_delta-like_C"/>
</dbReference>
<dbReference type="GO" id="GO:0003887">
    <property type="term" value="F:DNA-directed DNA polymerase activity"/>
    <property type="evidence" value="ECO:0007669"/>
    <property type="project" value="UniProtKB-KW"/>
</dbReference>
<evidence type="ECO:0000259" key="9">
    <source>
        <dbReference type="Pfam" id="PF06144"/>
    </source>
</evidence>
<evidence type="ECO:0000256" key="2">
    <source>
        <dbReference type="ARBA" id="ARBA00017703"/>
    </source>
</evidence>
<evidence type="ECO:0000313" key="11">
    <source>
        <dbReference type="EMBL" id="KKQ35006.1"/>
    </source>
</evidence>
<evidence type="ECO:0000259" key="10">
    <source>
        <dbReference type="Pfam" id="PF21694"/>
    </source>
</evidence>
<dbReference type="EC" id="2.7.7.7" evidence="1"/>
<protein>
    <recommendedName>
        <fullName evidence="2">DNA polymerase III subunit delta</fullName>
        <ecNumber evidence="1">2.7.7.7</ecNumber>
    </recommendedName>
</protein>
<dbReference type="AlphaFoldDB" id="A0A0G0K2Y7"/>
<dbReference type="Proteomes" id="UP000034852">
    <property type="component" value="Unassembled WGS sequence"/>
</dbReference>
<proteinExistence type="inferred from homology"/>
<dbReference type="GO" id="GO:0006261">
    <property type="term" value="P:DNA-templated DNA replication"/>
    <property type="evidence" value="ECO:0007669"/>
    <property type="project" value="TreeGrafter"/>
</dbReference>
<dbReference type="Pfam" id="PF21694">
    <property type="entry name" value="DNA_pol3_delta_C"/>
    <property type="match status" value="1"/>
</dbReference>
<dbReference type="SUPFAM" id="SSF48019">
    <property type="entry name" value="post-AAA+ oligomerization domain-like"/>
    <property type="match status" value="1"/>
</dbReference>
<dbReference type="PANTHER" id="PTHR34388">
    <property type="entry name" value="DNA POLYMERASE III SUBUNIT DELTA"/>
    <property type="match status" value="1"/>
</dbReference>
<reference evidence="11 12" key="1">
    <citation type="journal article" date="2015" name="Nature">
        <title>rRNA introns, odd ribosomes, and small enigmatic genomes across a large radiation of phyla.</title>
        <authorList>
            <person name="Brown C.T."/>
            <person name="Hug L.A."/>
            <person name="Thomas B.C."/>
            <person name="Sharon I."/>
            <person name="Castelle C.J."/>
            <person name="Singh A."/>
            <person name="Wilkins M.J."/>
            <person name="Williams K.H."/>
            <person name="Banfield J.F."/>
        </authorList>
    </citation>
    <scope>NUCLEOTIDE SEQUENCE [LARGE SCALE GENOMIC DNA]</scope>
</reference>
<dbReference type="Gene3D" id="1.20.272.10">
    <property type="match status" value="1"/>
</dbReference>
<comment type="catalytic activity">
    <reaction evidence="8">
        <text>DNA(n) + a 2'-deoxyribonucleoside 5'-triphosphate = DNA(n+1) + diphosphate</text>
        <dbReference type="Rhea" id="RHEA:22508"/>
        <dbReference type="Rhea" id="RHEA-COMP:17339"/>
        <dbReference type="Rhea" id="RHEA-COMP:17340"/>
        <dbReference type="ChEBI" id="CHEBI:33019"/>
        <dbReference type="ChEBI" id="CHEBI:61560"/>
        <dbReference type="ChEBI" id="CHEBI:173112"/>
        <dbReference type="EC" id="2.7.7.7"/>
    </reaction>
</comment>
<keyword evidence="5" id="KW-0235">DNA replication</keyword>
<evidence type="ECO:0000256" key="3">
    <source>
        <dbReference type="ARBA" id="ARBA00022679"/>
    </source>
</evidence>
<feature type="domain" description="DNA polymerase III delta subunit-like C-terminal" evidence="10">
    <location>
        <begin position="192"/>
        <end position="302"/>
    </location>
</feature>
<evidence type="ECO:0000256" key="7">
    <source>
        <dbReference type="ARBA" id="ARBA00034754"/>
    </source>
</evidence>
<gene>
    <name evidence="11" type="ORF">US52_C0039G0004</name>
</gene>